<sequence>MVVSLPEVSVGLSNVAAMCGRYASSRSADDLVAEFDAVGTAFDEPLRPDYNVAPTTTVPVVRVSGSQGGRVVDALRWGLVPSWAADPSGGARMMNARAESVATKPAFRSAFARRRCLVPADGWYEWSPRPDGPGKQAWYLTRADGGLCVFAGLWEVWGKGDDKVATCSIVTTDALGPLASVHHRMPLQLPRERWAEWLGESAADPAALLAPPSGELLAGMELRPVGPAVGNVKNTGPQLRERVEAVTPVSLDTLF</sequence>
<dbReference type="Gene3D" id="3.90.1680.10">
    <property type="entry name" value="SOS response associated peptidase-like"/>
    <property type="match status" value="1"/>
</dbReference>
<evidence type="ECO:0000313" key="9">
    <source>
        <dbReference type="EMBL" id="GAA0282944.1"/>
    </source>
</evidence>
<comment type="caution">
    <text evidence="9">The sequence shown here is derived from an EMBL/GenBank/DDBJ whole genome shotgun (WGS) entry which is preliminary data.</text>
</comment>
<name>A0ABP3EY44_9ACTN</name>
<keyword evidence="10" id="KW-1185">Reference proteome</keyword>
<dbReference type="PANTHER" id="PTHR13604:SF0">
    <property type="entry name" value="ABASIC SITE PROCESSING PROTEIN HMCES"/>
    <property type="match status" value="1"/>
</dbReference>
<reference evidence="10" key="1">
    <citation type="journal article" date="2019" name="Int. J. Syst. Evol. Microbiol.">
        <title>The Global Catalogue of Microorganisms (GCM) 10K type strain sequencing project: providing services to taxonomists for standard genome sequencing and annotation.</title>
        <authorList>
            <consortium name="The Broad Institute Genomics Platform"/>
            <consortium name="The Broad Institute Genome Sequencing Center for Infectious Disease"/>
            <person name="Wu L."/>
            <person name="Ma J."/>
        </authorList>
    </citation>
    <scope>NUCLEOTIDE SEQUENCE [LARGE SCALE GENOMIC DNA]</scope>
    <source>
        <strain evidence="10">JCM 10425</strain>
    </source>
</reference>
<keyword evidence="3" id="KW-0227">DNA damage</keyword>
<evidence type="ECO:0000256" key="5">
    <source>
        <dbReference type="ARBA" id="ARBA00023124"/>
    </source>
</evidence>
<evidence type="ECO:0000256" key="1">
    <source>
        <dbReference type="ARBA" id="ARBA00008136"/>
    </source>
</evidence>
<dbReference type="PANTHER" id="PTHR13604">
    <property type="entry name" value="DC12-RELATED"/>
    <property type="match status" value="1"/>
</dbReference>
<evidence type="ECO:0000256" key="2">
    <source>
        <dbReference type="ARBA" id="ARBA00022670"/>
    </source>
</evidence>
<dbReference type="Proteomes" id="UP001500967">
    <property type="component" value="Unassembled WGS sequence"/>
</dbReference>
<keyword evidence="7" id="KW-0456">Lyase</keyword>
<evidence type="ECO:0000256" key="6">
    <source>
        <dbReference type="ARBA" id="ARBA00023125"/>
    </source>
</evidence>
<protein>
    <recommendedName>
        <fullName evidence="8">Abasic site processing protein</fullName>
        <ecNumber evidence="8">3.4.-.-</ecNumber>
    </recommendedName>
</protein>
<dbReference type="SUPFAM" id="SSF143081">
    <property type="entry name" value="BB1717-like"/>
    <property type="match status" value="1"/>
</dbReference>
<dbReference type="EMBL" id="BAAAGX010000046">
    <property type="protein sequence ID" value="GAA0282944.1"/>
    <property type="molecule type" value="Genomic_DNA"/>
</dbReference>
<accession>A0ABP3EY44</accession>
<dbReference type="EC" id="3.4.-.-" evidence="8"/>
<evidence type="ECO:0000313" key="10">
    <source>
        <dbReference type="Proteomes" id="UP001500967"/>
    </source>
</evidence>
<evidence type="ECO:0000256" key="7">
    <source>
        <dbReference type="ARBA" id="ARBA00023239"/>
    </source>
</evidence>
<keyword evidence="5" id="KW-0190">Covalent protein-DNA linkage</keyword>
<dbReference type="InterPro" id="IPR036590">
    <property type="entry name" value="SRAP-like"/>
</dbReference>
<evidence type="ECO:0000256" key="8">
    <source>
        <dbReference type="RuleBase" id="RU364100"/>
    </source>
</evidence>
<dbReference type="InterPro" id="IPR003738">
    <property type="entry name" value="SRAP"/>
</dbReference>
<comment type="similarity">
    <text evidence="1 8">Belongs to the SOS response-associated peptidase family.</text>
</comment>
<organism evidence="9 10">
    <name type="scientific">Cryptosporangium japonicum</name>
    <dbReference type="NCBI Taxonomy" id="80872"/>
    <lineage>
        <taxon>Bacteria</taxon>
        <taxon>Bacillati</taxon>
        <taxon>Actinomycetota</taxon>
        <taxon>Actinomycetes</taxon>
        <taxon>Cryptosporangiales</taxon>
        <taxon>Cryptosporangiaceae</taxon>
        <taxon>Cryptosporangium</taxon>
    </lineage>
</organism>
<evidence type="ECO:0000256" key="3">
    <source>
        <dbReference type="ARBA" id="ARBA00022763"/>
    </source>
</evidence>
<keyword evidence="2 8" id="KW-0645">Protease</keyword>
<gene>
    <name evidence="9" type="ORF">GCM10009539_83700</name>
</gene>
<keyword evidence="4 8" id="KW-0378">Hydrolase</keyword>
<proteinExistence type="inferred from homology"/>
<evidence type="ECO:0000256" key="4">
    <source>
        <dbReference type="ARBA" id="ARBA00022801"/>
    </source>
</evidence>
<keyword evidence="6" id="KW-0238">DNA-binding</keyword>
<dbReference type="Pfam" id="PF02586">
    <property type="entry name" value="SRAP"/>
    <property type="match status" value="1"/>
</dbReference>